<sequence length="214" mass="25003">MRKRDLEIINSLQQFRAMSRDQLATLFFSQTKNPVRHANEVLKRLRDRGYIEANVNHQPYTYFPKSTRLKTNGQKIEHFLKITDFYLQLRTYGEKNLKHFAVESQFPGIDVRPDALMFWKGSAFFVEIQNRQYSTQVMQQKISRYEAFAHSQLWRECLPVKVKGFPAVWIVADQKYNVVSNDVRILQTKDVAGLVAMTKPKQQTSNNGISIKIG</sequence>
<gene>
    <name evidence="1" type="ORF">PWO00_28415</name>
</gene>
<dbReference type="InterPro" id="IPR025855">
    <property type="entry name" value="Replic_Relax"/>
</dbReference>
<geneLocation type="plasmid" evidence="1 2">
    <name>pG5MAi6_3</name>
</geneLocation>
<dbReference type="EMBL" id="CP118721">
    <property type="protein sequence ID" value="WEA47302.1"/>
    <property type="molecule type" value="Genomic_DNA"/>
</dbReference>
<reference evidence="1 2" key="1">
    <citation type="submission" date="2023-02" db="EMBL/GenBank/DDBJ databases">
        <title>Complete genome sequence of Priestia aryabhattai G5MAi6, a methanol-tolerant strain isolated from tap water in Hong Kong.</title>
        <authorList>
            <person name="Leung K.M."/>
            <person name="Lai G.K.K."/>
            <person name="Griffin S.D.J."/>
        </authorList>
    </citation>
    <scope>NUCLEOTIDE SEQUENCE [LARGE SCALE GENOMIC DNA]</scope>
    <source>
        <strain evidence="1 2">G5MAi6</strain>
        <plasmid evidence="1 2">pG5MAi6_3</plasmid>
    </source>
</reference>
<evidence type="ECO:0000313" key="1">
    <source>
        <dbReference type="EMBL" id="WEA47302.1"/>
    </source>
</evidence>
<protein>
    <submittedName>
        <fullName evidence="1">Replication-relaxation family protein</fullName>
    </submittedName>
</protein>
<proteinExistence type="predicted"/>
<accession>A0ABD7X4G2</accession>
<dbReference type="Pfam" id="PF13814">
    <property type="entry name" value="Replic_Relax"/>
    <property type="match status" value="1"/>
</dbReference>
<dbReference type="RefSeq" id="WP_275037802.1">
    <property type="nucleotide sequence ID" value="NZ_CP118721.1"/>
</dbReference>
<name>A0ABD7X4G2_PRIAR</name>
<keyword evidence="1" id="KW-0614">Plasmid</keyword>
<dbReference type="Proteomes" id="UP001220217">
    <property type="component" value="Plasmid pG5MAi6_3"/>
</dbReference>
<organism evidence="1 2">
    <name type="scientific">Priestia aryabhattai</name>
    <name type="common">Bacillus aryabhattai</name>
    <dbReference type="NCBI Taxonomy" id="412384"/>
    <lineage>
        <taxon>Bacteria</taxon>
        <taxon>Bacillati</taxon>
        <taxon>Bacillota</taxon>
        <taxon>Bacilli</taxon>
        <taxon>Bacillales</taxon>
        <taxon>Bacillaceae</taxon>
        <taxon>Priestia</taxon>
    </lineage>
</organism>
<evidence type="ECO:0000313" key="2">
    <source>
        <dbReference type="Proteomes" id="UP001220217"/>
    </source>
</evidence>
<dbReference type="AlphaFoldDB" id="A0ABD7X4G2"/>